<name>A0A845ETK9_9BACL</name>
<evidence type="ECO:0000259" key="9">
    <source>
        <dbReference type="PROSITE" id="PS50929"/>
    </source>
</evidence>
<dbReference type="InterPro" id="IPR003593">
    <property type="entry name" value="AAA+_ATPase"/>
</dbReference>
<comment type="caution">
    <text evidence="10">The sequence shown here is derived from an EMBL/GenBank/DDBJ whole genome shotgun (WGS) entry which is preliminary data.</text>
</comment>
<dbReference type="PROSITE" id="PS50893">
    <property type="entry name" value="ABC_TRANSPORTER_2"/>
    <property type="match status" value="1"/>
</dbReference>
<dbReference type="PROSITE" id="PS00211">
    <property type="entry name" value="ABC_TRANSPORTER_1"/>
    <property type="match status" value="1"/>
</dbReference>
<dbReference type="InterPro" id="IPR017871">
    <property type="entry name" value="ABC_transporter-like_CS"/>
</dbReference>
<feature type="transmembrane region" description="Helical" evidence="7">
    <location>
        <begin position="152"/>
        <end position="180"/>
    </location>
</feature>
<dbReference type="SUPFAM" id="SSF90123">
    <property type="entry name" value="ABC transporter transmembrane region"/>
    <property type="match status" value="1"/>
</dbReference>
<dbReference type="Proteomes" id="UP000447833">
    <property type="component" value="Unassembled WGS sequence"/>
</dbReference>
<evidence type="ECO:0000313" key="10">
    <source>
        <dbReference type="EMBL" id="MYL61813.1"/>
    </source>
</evidence>
<reference evidence="10 11" key="1">
    <citation type="submission" date="2019-11" db="EMBL/GenBank/DDBJ databases">
        <title>Genome sequences of 17 halophilic strains isolated from different environments.</title>
        <authorList>
            <person name="Furrow R.E."/>
        </authorList>
    </citation>
    <scope>NUCLEOTIDE SEQUENCE [LARGE SCALE GENOMIC DNA]</scope>
    <source>
        <strain evidence="10 11">22506_14_FS</strain>
    </source>
</reference>
<dbReference type="GO" id="GO:0005524">
    <property type="term" value="F:ATP binding"/>
    <property type="evidence" value="ECO:0007669"/>
    <property type="project" value="UniProtKB-KW"/>
</dbReference>
<evidence type="ECO:0000313" key="11">
    <source>
        <dbReference type="Proteomes" id="UP000447833"/>
    </source>
</evidence>
<dbReference type="Gene3D" id="3.40.50.300">
    <property type="entry name" value="P-loop containing nucleotide triphosphate hydrolases"/>
    <property type="match status" value="1"/>
</dbReference>
<dbReference type="EMBL" id="WMEY01000001">
    <property type="protein sequence ID" value="MYL61813.1"/>
    <property type="molecule type" value="Genomic_DNA"/>
</dbReference>
<dbReference type="InterPro" id="IPR027417">
    <property type="entry name" value="P-loop_NTPase"/>
</dbReference>
<comment type="subcellular location">
    <subcellularLocation>
        <location evidence="1">Cell membrane</location>
        <topology evidence="1">Multi-pass membrane protein</topology>
    </subcellularLocation>
</comment>
<dbReference type="GO" id="GO:0005886">
    <property type="term" value="C:plasma membrane"/>
    <property type="evidence" value="ECO:0007669"/>
    <property type="project" value="UniProtKB-SubCell"/>
</dbReference>
<evidence type="ECO:0000256" key="7">
    <source>
        <dbReference type="SAM" id="Phobius"/>
    </source>
</evidence>
<feature type="domain" description="ABC transmembrane type-1" evidence="9">
    <location>
        <begin position="22"/>
        <end position="311"/>
    </location>
</feature>
<dbReference type="PANTHER" id="PTHR43394">
    <property type="entry name" value="ATP-DEPENDENT PERMEASE MDL1, MITOCHONDRIAL"/>
    <property type="match status" value="1"/>
</dbReference>
<dbReference type="InterPro" id="IPR011527">
    <property type="entry name" value="ABC1_TM_dom"/>
</dbReference>
<dbReference type="RefSeq" id="WP_160917765.1">
    <property type="nucleotide sequence ID" value="NZ_WMEY01000001.1"/>
</dbReference>
<dbReference type="PANTHER" id="PTHR43394:SF1">
    <property type="entry name" value="ATP-BINDING CASSETTE SUB-FAMILY B MEMBER 10, MITOCHONDRIAL"/>
    <property type="match status" value="1"/>
</dbReference>
<evidence type="ECO:0000256" key="4">
    <source>
        <dbReference type="ARBA" id="ARBA00022840"/>
    </source>
</evidence>
<dbReference type="InterPro" id="IPR039421">
    <property type="entry name" value="Type_1_exporter"/>
</dbReference>
<dbReference type="SUPFAM" id="SSF52540">
    <property type="entry name" value="P-loop containing nucleoside triphosphate hydrolases"/>
    <property type="match status" value="1"/>
</dbReference>
<dbReference type="GO" id="GO:0016887">
    <property type="term" value="F:ATP hydrolysis activity"/>
    <property type="evidence" value="ECO:0007669"/>
    <property type="project" value="InterPro"/>
</dbReference>
<evidence type="ECO:0000256" key="2">
    <source>
        <dbReference type="ARBA" id="ARBA00022692"/>
    </source>
</evidence>
<keyword evidence="6 7" id="KW-0472">Membrane</keyword>
<dbReference type="InterPro" id="IPR003439">
    <property type="entry name" value="ABC_transporter-like_ATP-bd"/>
</dbReference>
<feature type="transmembrane region" description="Helical" evidence="7">
    <location>
        <begin position="20"/>
        <end position="42"/>
    </location>
</feature>
<keyword evidence="2 7" id="KW-0812">Transmembrane</keyword>
<organism evidence="10 11">
    <name type="scientific">Guptibacillus hwajinpoensis</name>
    <dbReference type="NCBI Taxonomy" id="208199"/>
    <lineage>
        <taxon>Bacteria</taxon>
        <taxon>Bacillati</taxon>
        <taxon>Bacillota</taxon>
        <taxon>Bacilli</taxon>
        <taxon>Bacillales</taxon>
        <taxon>Guptibacillaceae</taxon>
        <taxon>Guptibacillus</taxon>
    </lineage>
</organism>
<protein>
    <submittedName>
        <fullName evidence="10">ATP-binding cassette domain-containing protein</fullName>
    </submittedName>
</protein>
<evidence type="ECO:0000259" key="8">
    <source>
        <dbReference type="PROSITE" id="PS50893"/>
    </source>
</evidence>
<feature type="domain" description="ABC transporter" evidence="8">
    <location>
        <begin position="349"/>
        <end position="589"/>
    </location>
</feature>
<dbReference type="AlphaFoldDB" id="A0A845ETK9"/>
<accession>A0A845ETK9</accession>
<evidence type="ECO:0000256" key="6">
    <source>
        <dbReference type="ARBA" id="ARBA00023136"/>
    </source>
</evidence>
<dbReference type="Pfam" id="PF00005">
    <property type="entry name" value="ABC_tran"/>
    <property type="match status" value="1"/>
</dbReference>
<dbReference type="GO" id="GO:0015421">
    <property type="term" value="F:ABC-type oligopeptide transporter activity"/>
    <property type="evidence" value="ECO:0007669"/>
    <property type="project" value="TreeGrafter"/>
</dbReference>
<keyword evidence="3" id="KW-0547">Nucleotide-binding</keyword>
<dbReference type="CDD" id="cd03228">
    <property type="entry name" value="ABCC_MRP_Like"/>
    <property type="match status" value="1"/>
</dbReference>
<evidence type="ECO:0000256" key="1">
    <source>
        <dbReference type="ARBA" id="ARBA00004651"/>
    </source>
</evidence>
<evidence type="ECO:0000256" key="5">
    <source>
        <dbReference type="ARBA" id="ARBA00022989"/>
    </source>
</evidence>
<keyword evidence="4 10" id="KW-0067">ATP-binding</keyword>
<keyword evidence="5 7" id="KW-1133">Transmembrane helix</keyword>
<dbReference type="SMART" id="SM00382">
    <property type="entry name" value="AAA"/>
    <property type="match status" value="1"/>
</dbReference>
<proteinExistence type="predicted"/>
<evidence type="ECO:0000256" key="3">
    <source>
        <dbReference type="ARBA" id="ARBA00022741"/>
    </source>
</evidence>
<dbReference type="PROSITE" id="PS50929">
    <property type="entry name" value="ABC_TM1F"/>
    <property type="match status" value="1"/>
</dbReference>
<gene>
    <name evidence="10" type="ORF">GLW07_00450</name>
</gene>
<feature type="transmembrane region" description="Helical" evidence="7">
    <location>
        <begin position="255"/>
        <end position="275"/>
    </location>
</feature>
<sequence>MNIKYLKKSFQFVWNVSPLWFLASIFIRVVTGLLPLATLWVTKELVNAVVLIISADDPNYQRAFLFLSLELFLVGVSSTLKHISDIFDEQIEVKLDYSVGRLVSEKAASVPLSYYEIPEFYNHQERISGNYGSKLMSPVKNILDLGQFSISLISYLSFLLSFHWGLMILSAISAVPILVLQSRFGNEKFFLLKYQTQKAREANFFNFLLQNRQSAKEVRLFHLGPFLLEKWGELFLSNSNEVLALLKKEKKVQMVLDLFTALLYSLSAAIVIWLLKKKNLGVGEFVSIGQAIKGAQASLNMMASYLAKIYEENLYIEDLFEFLDFNDEKFAFENNERIHSFPEKLQKGITIHNVSYHYPESEKMVVNNINFSISPGEKIAIVGDNGSGKTTLVKCLLGLYPVSSGEILVDGININYFDPITLKKSMTGIFQDFMQLPFSVKHNITLGDVENMEDTLLMRKVTKQSGLLDTIQQFPNQFDTRLGKLLGDGEDLSGGQWQKLALSRALFSKANIIILDEPTASLDPLTELKIFNQFKEITQDKTAIYISHRMAAARLADRILVMKDGELVEVGNHEELLARGKNYYEMFTSQAQWYA</sequence>
<dbReference type="InterPro" id="IPR036640">
    <property type="entry name" value="ABC1_TM_sf"/>
</dbReference>
<dbReference type="Gene3D" id="1.20.1560.10">
    <property type="entry name" value="ABC transporter type 1, transmembrane domain"/>
    <property type="match status" value="1"/>
</dbReference>